<feature type="domain" description="HTH arsR-type" evidence="1">
    <location>
        <begin position="17"/>
        <end position="99"/>
    </location>
</feature>
<dbReference type="InterPro" id="IPR036390">
    <property type="entry name" value="WH_DNA-bd_sf"/>
</dbReference>
<organism evidence="2">
    <name type="scientific">Candidatus Heimdallarchaeum aukensis</name>
    <dbReference type="NCBI Taxonomy" id="2876573"/>
    <lineage>
        <taxon>Archaea</taxon>
        <taxon>Promethearchaeati</taxon>
        <taxon>Candidatus Heimdallarchaeota</taxon>
        <taxon>Candidatus Heimdallarchaeia (ex Rinke et al. 2021) (nom. nud.)</taxon>
        <taxon>Candidatus Heimdallarchaeales</taxon>
        <taxon>Candidatus Heimdallarchaeaceae</taxon>
        <taxon>Candidatus Heimdallarchaeum</taxon>
    </lineage>
</organism>
<dbReference type="InterPro" id="IPR027395">
    <property type="entry name" value="WH_DNA-bd_dom"/>
</dbReference>
<dbReference type="SUPFAM" id="SSF46785">
    <property type="entry name" value="Winged helix' DNA-binding domain"/>
    <property type="match status" value="1"/>
</dbReference>
<dbReference type="InterPro" id="IPR036388">
    <property type="entry name" value="WH-like_DNA-bd_sf"/>
</dbReference>
<gene>
    <name evidence="2" type="ORF">K9W45_13070</name>
</gene>
<dbReference type="AlphaFoldDB" id="A0A9Y1FLN8"/>
<dbReference type="GO" id="GO:0003700">
    <property type="term" value="F:DNA-binding transcription factor activity"/>
    <property type="evidence" value="ECO:0007669"/>
    <property type="project" value="InterPro"/>
</dbReference>
<dbReference type="InterPro" id="IPR011991">
    <property type="entry name" value="ArsR-like_HTH"/>
</dbReference>
<name>A0A9Y1FLN8_9ARCH</name>
<dbReference type="PANTHER" id="PTHR37318">
    <property type="entry name" value="BSL7504 PROTEIN"/>
    <property type="match status" value="1"/>
</dbReference>
<protein>
    <submittedName>
        <fullName evidence="2">Transcriptional regulator</fullName>
    </submittedName>
</protein>
<dbReference type="Gene3D" id="1.10.10.10">
    <property type="entry name" value="Winged helix-like DNA-binding domain superfamily/Winged helix DNA-binding domain"/>
    <property type="match status" value="1"/>
</dbReference>
<proteinExistence type="predicted"/>
<dbReference type="Pfam" id="PF13601">
    <property type="entry name" value="HTH_34"/>
    <property type="match status" value="1"/>
</dbReference>
<dbReference type="EMBL" id="CP084166">
    <property type="protein sequence ID" value="UJG40753.1"/>
    <property type="molecule type" value="Genomic_DNA"/>
</dbReference>
<evidence type="ECO:0000313" key="2">
    <source>
        <dbReference type="EMBL" id="UJG40753.1"/>
    </source>
</evidence>
<dbReference type="PANTHER" id="PTHR37318:SF1">
    <property type="entry name" value="BSL7504 PROTEIN"/>
    <property type="match status" value="1"/>
</dbReference>
<accession>A0A9Y1FLN8</accession>
<dbReference type="SMART" id="SM00418">
    <property type="entry name" value="HTH_ARSR"/>
    <property type="match status" value="1"/>
</dbReference>
<evidence type="ECO:0000259" key="1">
    <source>
        <dbReference type="SMART" id="SM00418"/>
    </source>
</evidence>
<dbReference type="Proteomes" id="UP001201020">
    <property type="component" value="Chromosome"/>
</dbReference>
<reference evidence="2" key="1">
    <citation type="journal article" date="2022" name="Nat. Microbiol.">
        <title>Unique mobile elements and scalable gene flow at the prokaryote-eukaryote boundary revealed by circularized Asgard archaea genomes.</title>
        <authorList>
            <person name="Wu F."/>
            <person name="Speth D.R."/>
            <person name="Philosof A."/>
            <person name="Cremiere A."/>
            <person name="Narayanan A."/>
            <person name="Barco R.A."/>
            <person name="Connon S.A."/>
            <person name="Amend J.P."/>
            <person name="Antoshechkin I.A."/>
            <person name="Orphan V.J."/>
        </authorList>
    </citation>
    <scope>NUCLEOTIDE SEQUENCE</scope>
    <source>
        <strain evidence="2">PM71</strain>
    </source>
</reference>
<dbReference type="InterPro" id="IPR001845">
    <property type="entry name" value="HTH_ArsR_DNA-bd_dom"/>
</dbReference>
<dbReference type="CDD" id="cd00090">
    <property type="entry name" value="HTH_ARSR"/>
    <property type="match status" value="1"/>
</dbReference>
<sequence length="115" mass="12841">MREESSEEENVLKEVASVNDIIHTPVRLAIMIFLLPKGKALFTEVQKVLDLTAGNLSSHIKKLEENGLIEVQKAFIKAKPTTILYLTEKGVNSIQEYANLMTTALTTILEEKKEG</sequence>